<protein>
    <submittedName>
        <fullName evidence="4">Uncharacterized protein</fullName>
    </submittedName>
</protein>
<dbReference type="EMBL" id="JAMXQV010000001">
    <property type="protein sequence ID" value="MCR6481677.1"/>
    <property type="molecule type" value="Genomic_DNA"/>
</dbReference>
<dbReference type="InterPro" id="IPR045450">
    <property type="entry name" value="VMAP_C"/>
</dbReference>
<sequence>MLSGENPHGREFRAWPGTRLAVREALVNVLAAAGLGIEPASRALLLDLIHDNLGFPLTIPEQATGRDQLIEVINACAKTDGGLNALADAVRLMRPESPESDWVRRLVHQPRTHDLLPETELMRLRSILSGLVPARLAVLTRRAAGTAVPPREVRDAWGAFCAFLDFNTPANGLPPALAFVEFVAADCGGTIGDELRDWNTAQARRLQAEAGLAELRADREPDRAAVSRLHLMIVVQQDAIDADLHVVSHWRQEDPAEWPPARGGTVTVQGDQLEHHVDALIVDAERAWSEFPGEVALEFVLPRPLLNLPVHLWCKEHETGDPRPLFLDYPIVVRSLERMRSRQWHRAWRIRWEALMTDPSADRVYFCRTEDTGERHRLDAILSDVQWVMMVLAAAPPSRPRPGEDELAAGLRSGLPALLWHPEASLDLLREVVTWLVGNGGLGDLPARVQDSRRAAFRNTTIPVDLRIARNLVILWDDPSRLVFLDGAPYRPGTPDERAS</sequence>
<keyword evidence="5" id="KW-1185">Reference proteome</keyword>
<evidence type="ECO:0000259" key="3">
    <source>
        <dbReference type="Pfam" id="PF20028"/>
    </source>
</evidence>
<comment type="caution">
    <text evidence="4">The sequence shown here is derived from an EMBL/GenBank/DDBJ whole genome shotgun (WGS) entry which is preliminary data.</text>
</comment>
<dbReference type="InterPro" id="IPR045431">
    <property type="entry name" value="EAD2"/>
</dbReference>
<organism evidence="4 5">
    <name type="scientific">Amycolatopsis iheyensis</name>
    <dbReference type="NCBI Taxonomy" id="2945988"/>
    <lineage>
        <taxon>Bacteria</taxon>
        <taxon>Bacillati</taxon>
        <taxon>Actinomycetota</taxon>
        <taxon>Actinomycetes</taxon>
        <taxon>Pseudonocardiales</taxon>
        <taxon>Pseudonocardiaceae</taxon>
        <taxon>Amycolatopsis</taxon>
    </lineage>
</organism>
<reference evidence="4" key="1">
    <citation type="submission" date="2022-06" db="EMBL/GenBank/DDBJ databases">
        <title>Amycolatopsis iheyaensis sp. nov., a new species of the genus Amycolatopsis isolated from soil in Iheya island, Japan.</title>
        <authorList>
            <person name="Ngamcharungchit C."/>
            <person name="Kanto H."/>
            <person name="Take A."/>
            <person name="Intra B."/>
            <person name="Matsumoto A."/>
            <person name="Panbangred W."/>
            <person name="Inahashi Y."/>
        </authorList>
    </citation>
    <scope>NUCLEOTIDE SEQUENCE</scope>
    <source>
        <strain evidence="4">OK19-0408</strain>
    </source>
</reference>
<dbReference type="Pfam" id="PF20028">
    <property type="entry name" value="VMAP-C"/>
    <property type="match status" value="1"/>
</dbReference>
<feature type="domain" description="Effector-associated" evidence="2">
    <location>
        <begin position="27"/>
        <end position="107"/>
    </location>
</feature>
<name>A0A9X2N5G7_9PSEU</name>
<gene>
    <name evidence="4" type="ORF">M8542_02495</name>
</gene>
<dbReference type="Pfam" id="PF19916">
    <property type="entry name" value="VMAP-M0"/>
    <property type="match status" value="1"/>
</dbReference>
<dbReference type="Pfam" id="PF19956">
    <property type="entry name" value="EAD2"/>
    <property type="match status" value="1"/>
</dbReference>
<dbReference type="AlphaFoldDB" id="A0A9X2N5G7"/>
<feature type="domain" description="vWA-MoxR associated protein middle region 0" evidence="1">
    <location>
        <begin position="116"/>
        <end position="217"/>
    </location>
</feature>
<proteinExistence type="predicted"/>
<accession>A0A9X2N5G7</accession>
<dbReference type="Proteomes" id="UP001144096">
    <property type="component" value="Unassembled WGS sequence"/>
</dbReference>
<dbReference type="InterPro" id="IPR045555">
    <property type="entry name" value="VMAP-M0"/>
</dbReference>
<evidence type="ECO:0000313" key="5">
    <source>
        <dbReference type="Proteomes" id="UP001144096"/>
    </source>
</evidence>
<feature type="domain" description="vWA-MoxR associated protein C-terminal" evidence="3">
    <location>
        <begin position="244"/>
        <end position="479"/>
    </location>
</feature>
<dbReference type="RefSeq" id="WP_257918304.1">
    <property type="nucleotide sequence ID" value="NZ_JAMXQV010000001.1"/>
</dbReference>
<evidence type="ECO:0000313" key="4">
    <source>
        <dbReference type="EMBL" id="MCR6481677.1"/>
    </source>
</evidence>
<evidence type="ECO:0000259" key="2">
    <source>
        <dbReference type="Pfam" id="PF19956"/>
    </source>
</evidence>
<evidence type="ECO:0000259" key="1">
    <source>
        <dbReference type="Pfam" id="PF19916"/>
    </source>
</evidence>